<evidence type="ECO:0000259" key="6">
    <source>
        <dbReference type="PROSITE" id="PS51635"/>
    </source>
</evidence>
<reference evidence="7" key="1">
    <citation type="submission" date="2018-08" db="EMBL/GenBank/DDBJ databases">
        <title>Murine metabolic-syndrome-specific gut microbial biobank.</title>
        <authorList>
            <person name="Liu C."/>
        </authorList>
    </citation>
    <scope>NUCLEOTIDE SEQUENCE [LARGE SCALE GENOMIC DNA]</scope>
    <source>
        <strain evidence="7">Z82</strain>
    </source>
</reference>
<dbReference type="PROSITE" id="PS51635">
    <property type="entry name" value="PNPLA"/>
    <property type="match status" value="1"/>
</dbReference>
<evidence type="ECO:0000313" key="7">
    <source>
        <dbReference type="EMBL" id="NBI35047.1"/>
    </source>
</evidence>
<dbReference type="InterPro" id="IPR002641">
    <property type="entry name" value="PNPLA_dom"/>
</dbReference>
<proteinExistence type="predicted"/>
<feature type="short sequence motif" description="DGA/G" evidence="4">
    <location>
        <begin position="185"/>
        <end position="187"/>
    </location>
</feature>
<dbReference type="InterPro" id="IPR037483">
    <property type="entry name" value="YjjU-like"/>
</dbReference>
<evidence type="ECO:0000256" key="3">
    <source>
        <dbReference type="ARBA" id="ARBA00023098"/>
    </source>
</evidence>
<feature type="active site" description="Nucleophile" evidence="4">
    <location>
        <position position="65"/>
    </location>
</feature>
<evidence type="ECO:0000256" key="1">
    <source>
        <dbReference type="ARBA" id="ARBA00022801"/>
    </source>
</evidence>
<protein>
    <submittedName>
        <fullName evidence="7">Patatin family protein</fullName>
    </submittedName>
</protein>
<accession>A0A7C9NMH6</accession>
<dbReference type="Pfam" id="PF01734">
    <property type="entry name" value="Patatin"/>
    <property type="match status" value="1"/>
</dbReference>
<dbReference type="SUPFAM" id="SSF52151">
    <property type="entry name" value="FabD/lysophospholipase-like"/>
    <property type="match status" value="1"/>
</dbReference>
<evidence type="ECO:0000256" key="4">
    <source>
        <dbReference type="PROSITE-ProRule" id="PRU01161"/>
    </source>
</evidence>
<dbReference type="InterPro" id="IPR016035">
    <property type="entry name" value="Acyl_Trfase/lysoPLipase"/>
</dbReference>
<comment type="caution">
    <text evidence="4">Lacks conserved residue(s) required for the propagation of feature annotation.</text>
</comment>
<feature type="short sequence motif" description="GXSXG" evidence="4">
    <location>
        <begin position="63"/>
        <end position="67"/>
    </location>
</feature>
<dbReference type="PANTHER" id="PTHR14226">
    <property type="entry name" value="NEUROPATHY TARGET ESTERASE/SWISS CHEESE D.MELANOGASTER"/>
    <property type="match status" value="1"/>
</dbReference>
<gene>
    <name evidence="7" type="ORF">D1639_08420</name>
</gene>
<dbReference type="GO" id="GO:0016042">
    <property type="term" value="P:lipid catabolic process"/>
    <property type="evidence" value="ECO:0007669"/>
    <property type="project" value="UniProtKB-UniRule"/>
</dbReference>
<dbReference type="GO" id="GO:0016787">
    <property type="term" value="F:hydrolase activity"/>
    <property type="evidence" value="ECO:0007669"/>
    <property type="project" value="UniProtKB-UniRule"/>
</dbReference>
<name>A0A7C9NMH6_9BACT</name>
<keyword evidence="2 4" id="KW-0442">Lipid degradation</keyword>
<comment type="caution">
    <text evidence="7">The sequence shown here is derived from an EMBL/GenBank/DDBJ whole genome shotgun (WGS) entry which is preliminary data.</text>
</comment>
<keyword evidence="3 4" id="KW-0443">Lipid metabolism</keyword>
<sequence>MSPANPHAFAAQGSTPSEPPVWKRCSPSPVNLVLEGGAMRGQFTAGVLDFFLDQGLLCENVFGTSAGALTGYYYVAGARGRSCLQNVVFCDDWRYLSLKSYVRTGNAYGREFAFYEIPDRLLPFDYADFDDSPMNLVTVAANLETGEADYHPMKDARAGKPYLIASSSMPLVSQVVEVDGKLLLDGGACDSVPIEYSWMHDGFGRKNIVVLTQDATYVKGPNKLMPLISQRYRDYPYYVERLANRHIDYNRTYRAIARWHDEGRLFCIRPPKPVEIGSMEKDPEKLLALYEEGYRAAADAWPALQSYLAS</sequence>
<dbReference type="InterPro" id="IPR050301">
    <property type="entry name" value="NTE"/>
</dbReference>
<keyword evidence="1 4" id="KW-0378">Hydrolase</keyword>
<dbReference type="InterPro" id="IPR045943">
    <property type="entry name" value="DUF6363"/>
</dbReference>
<organism evidence="7">
    <name type="scientific">Muribaculaceae bacterium Z82</name>
    <dbReference type="NCBI Taxonomy" id="2304548"/>
    <lineage>
        <taxon>Bacteria</taxon>
        <taxon>Pseudomonadati</taxon>
        <taxon>Bacteroidota</taxon>
        <taxon>Bacteroidia</taxon>
        <taxon>Bacteroidales</taxon>
        <taxon>Muribaculaceae</taxon>
    </lineage>
</organism>
<dbReference type="AlphaFoldDB" id="A0A7C9NMH6"/>
<dbReference type="CDD" id="cd07208">
    <property type="entry name" value="Pat_hypo_Ecoli_yjju_like"/>
    <property type="match status" value="1"/>
</dbReference>
<dbReference type="EMBL" id="QWKH01000069">
    <property type="protein sequence ID" value="NBI35047.1"/>
    <property type="molecule type" value="Genomic_DNA"/>
</dbReference>
<dbReference type="PANTHER" id="PTHR14226:SF25">
    <property type="entry name" value="PHOSPHOESTERASE"/>
    <property type="match status" value="1"/>
</dbReference>
<dbReference type="Pfam" id="PF19890">
    <property type="entry name" value="DUF6363"/>
    <property type="match status" value="1"/>
</dbReference>
<evidence type="ECO:0000256" key="5">
    <source>
        <dbReference type="SAM" id="MobiDB-lite"/>
    </source>
</evidence>
<dbReference type="Gene3D" id="3.40.1090.10">
    <property type="entry name" value="Cytosolic phospholipase A2 catalytic domain"/>
    <property type="match status" value="1"/>
</dbReference>
<feature type="domain" description="PNPLA" evidence="6">
    <location>
        <begin position="32"/>
        <end position="198"/>
    </location>
</feature>
<feature type="active site" description="Proton acceptor" evidence="4">
    <location>
        <position position="185"/>
    </location>
</feature>
<feature type="region of interest" description="Disordered" evidence="5">
    <location>
        <begin position="1"/>
        <end position="22"/>
    </location>
</feature>
<evidence type="ECO:0000256" key="2">
    <source>
        <dbReference type="ARBA" id="ARBA00022963"/>
    </source>
</evidence>